<evidence type="ECO:0000313" key="1">
    <source>
        <dbReference type="EMBL" id="UOX32962.1"/>
    </source>
</evidence>
<gene>
    <name evidence="1" type="ORF">LXD69_13050</name>
</gene>
<organism evidence="1 2">
    <name type="scientific">Flavobacterium sediminilitoris</name>
    <dbReference type="NCBI Taxonomy" id="2024526"/>
    <lineage>
        <taxon>Bacteria</taxon>
        <taxon>Pseudomonadati</taxon>
        <taxon>Bacteroidota</taxon>
        <taxon>Flavobacteriia</taxon>
        <taxon>Flavobacteriales</taxon>
        <taxon>Flavobacteriaceae</taxon>
        <taxon>Flavobacterium</taxon>
    </lineage>
</organism>
<reference evidence="1" key="2">
    <citation type="submission" date="2022-04" db="EMBL/GenBank/DDBJ databases">
        <title>Complete Genome Sequence of Flavobacterium sediminilitoris YSM-43, Isolated from a Tidal Sediment.</title>
        <authorList>
            <person name="Lee P.A."/>
        </authorList>
    </citation>
    <scope>NUCLEOTIDE SEQUENCE</scope>
    <source>
        <strain evidence="1">YSM-43</strain>
    </source>
</reference>
<dbReference type="Pfam" id="PF19692">
    <property type="entry name" value="DUF6193"/>
    <property type="match status" value="1"/>
</dbReference>
<sequence length="270" mass="31206">MWKKFLNIFKSKTTIQKMYPELENVGGLRNAIDIELKKLNSTLKVSQDNELDKIPLTYARIENGHRFSQVYISAEEKIYLSDFWKEGVCLANGQTKDISELAQVIDFWLCNDISTKELADKFLFVLPNDKAFAFDENKEVEYAWNLILNDQSKPRTELNAFLKLAINDNILNKLFPFTSLYTLCFSRCTGYPYDTLDLPNVTPKQFENYFPIKGAKRINELDINRFEIQFVVTKNRNEYLGEGNAEEALKIVKANLPDNIEPARKGTADD</sequence>
<proteinExistence type="predicted"/>
<accession>A0ABY4HL66</accession>
<evidence type="ECO:0000313" key="2">
    <source>
        <dbReference type="Proteomes" id="UP000830454"/>
    </source>
</evidence>
<reference evidence="1" key="1">
    <citation type="submission" date="2021-12" db="EMBL/GenBank/DDBJ databases">
        <authorList>
            <person name="Cha I.-T."/>
            <person name="Lee K.-E."/>
            <person name="Park S.-J."/>
        </authorList>
    </citation>
    <scope>NUCLEOTIDE SEQUENCE</scope>
    <source>
        <strain evidence="1">YSM-43</strain>
    </source>
</reference>
<dbReference type="EMBL" id="CP090145">
    <property type="protein sequence ID" value="UOX32962.1"/>
    <property type="molecule type" value="Genomic_DNA"/>
</dbReference>
<name>A0ABY4HL66_9FLAO</name>
<dbReference type="Proteomes" id="UP000830454">
    <property type="component" value="Chromosome"/>
</dbReference>
<keyword evidence="2" id="KW-1185">Reference proteome</keyword>
<dbReference type="InterPro" id="IPR045682">
    <property type="entry name" value="DUF6193"/>
</dbReference>
<protein>
    <submittedName>
        <fullName evidence="1">DUF6193 family natural product biosynthesis protein</fullName>
    </submittedName>
</protein>
<dbReference type="RefSeq" id="WP_246915733.1">
    <property type="nucleotide sequence ID" value="NZ_CP090145.1"/>
</dbReference>